<dbReference type="RefSeq" id="WP_377577895.1">
    <property type="nucleotide sequence ID" value="NZ_JBHTKA010000001.1"/>
</dbReference>
<accession>A0ABW3K044</accession>
<dbReference type="Proteomes" id="UP001597112">
    <property type="component" value="Unassembled WGS sequence"/>
</dbReference>
<dbReference type="CDD" id="cd00377">
    <property type="entry name" value="ICL_PEPM"/>
    <property type="match status" value="1"/>
</dbReference>
<keyword evidence="2" id="KW-1185">Reference proteome</keyword>
<dbReference type="PANTHER" id="PTHR42905">
    <property type="entry name" value="PHOSPHOENOLPYRUVATE CARBOXYLASE"/>
    <property type="match status" value="1"/>
</dbReference>
<dbReference type="EMBL" id="JBHTKA010000001">
    <property type="protein sequence ID" value="MFD0999442.1"/>
    <property type="molecule type" value="Genomic_DNA"/>
</dbReference>
<dbReference type="PANTHER" id="PTHR42905:SF16">
    <property type="entry name" value="CARBOXYPHOSPHONOENOLPYRUVATE PHOSPHONOMUTASE-LIKE PROTEIN (AFU_ORTHOLOGUE AFUA_5G07230)"/>
    <property type="match status" value="1"/>
</dbReference>
<dbReference type="Pfam" id="PF13714">
    <property type="entry name" value="PEP_mutase"/>
    <property type="match status" value="1"/>
</dbReference>
<name>A0ABW3K044_9BACT</name>
<dbReference type="InterPro" id="IPR015813">
    <property type="entry name" value="Pyrv/PenolPyrv_kinase-like_dom"/>
</dbReference>
<keyword evidence="1" id="KW-0456">Lyase</keyword>
<dbReference type="GO" id="GO:0016829">
    <property type="term" value="F:lyase activity"/>
    <property type="evidence" value="ECO:0007669"/>
    <property type="project" value="UniProtKB-KW"/>
</dbReference>
<proteinExistence type="predicted"/>
<dbReference type="InterPro" id="IPR039556">
    <property type="entry name" value="ICL/PEPM"/>
</dbReference>
<dbReference type="Gene3D" id="3.20.20.60">
    <property type="entry name" value="Phosphoenolpyruvate-binding domains"/>
    <property type="match status" value="1"/>
</dbReference>
<comment type="caution">
    <text evidence="1">The sequence shown here is derived from an EMBL/GenBank/DDBJ whole genome shotgun (WGS) entry which is preliminary data.</text>
</comment>
<evidence type="ECO:0000313" key="2">
    <source>
        <dbReference type="Proteomes" id="UP001597112"/>
    </source>
</evidence>
<reference evidence="2" key="1">
    <citation type="journal article" date="2019" name="Int. J. Syst. Evol. Microbiol.">
        <title>The Global Catalogue of Microorganisms (GCM) 10K type strain sequencing project: providing services to taxonomists for standard genome sequencing and annotation.</title>
        <authorList>
            <consortium name="The Broad Institute Genomics Platform"/>
            <consortium name="The Broad Institute Genome Sequencing Center for Infectious Disease"/>
            <person name="Wu L."/>
            <person name="Ma J."/>
        </authorList>
    </citation>
    <scope>NUCLEOTIDE SEQUENCE [LARGE SCALE GENOMIC DNA]</scope>
    <source>
        <strain evidence="2">CCUG 58938</strain>
    </source>
</reference>
<sequence>MSTPYQEFKSLHASNELFLLPNAWDARSAIMFEESEFPAVATSSAAVANSLGYEDGENMSFDDYTFVIRRILSSINVPLTVDIETGYGTTNLEIAENVLHLADLGVAGINIEDSVIQKSGRALKDATAFAKTISFIKNKLHARGVDLFINIRCDTYILNVDNKQQETTNRLKLYNESGADGIFLPFIRDEKDIAAAVKNSTLPLNVMCAPNLPGFDTLNKLGVKRVSMGPFLFHKVYGEISQLCKAIVAARTFSPVLAED</sequence>
<protein>
    <submittedName>
        <fullName evidence="1">Isocitrate lyase/phosphoenolpyruvate mutase family protein</fullName>
    </submittedName>
</protein>
<gene>
    <name evidence="1" type="ORF">ACFQ21_08995</name>
</gene>
<evidence type="ECO:0000313" key="1">
    <source>
        <dbReference type="EMBL" id="MFD0999442.1"/>
    </source>
</evidence>
<dbReference type="InterPro" id="IPR040442">
    <property type="entry name" value="Pyrv_kinase-like_dom_sf"/>
</dbReference>
<dbReference type="SUPFAM" id="SSF51621">
    <property type="entry name" value="Phosphoenolpyruvate/pyruvate domain"/>
    <property type="match status" value="1"/>
</dbReference>
<organism evidence="1 2">
    <name type="scientific">Ohtaekwangia kribbensis</name>
    <dbReference type="NCBI Taxonomy" id="688913"/>
    <lineage>
        <taxon>Bacteria</taxon>
        <taxon>Pseudomonadati</taxon>
        <taxon>Bacteroidota</taxon>
        <taxon>Cytophagia</taxon>
        <taxon>Cytophagales</taxon>
        <taxon>Fulvivirgaceae</taxon>
        <taxon>Ohtaekwangia</taxon>
    </lineage>
</organism>